<dbReference type="Proteomes" id="UP000253410">
    <property type="component" value="Unassembled WGS sequence"/>
</dbReference>
<accession>A0A365XXJ9</accession>
<evidence type="ECO:0000313" key="1">
    <source>
        <dbReference type="EMBL" id="RBL90434.1"/>
    </source>
</evidence>
<keyword evidence="2" id="KW-1185">Reference proteome</keyword>
<dbReference type="EMBL" id="QFFJ01000002">
    <property type="protein sequence ID" value="RBL90434.1"/>
    <property type="molecule type" value="Genomic_DNA"/>
</dbReference>
<evidence type="ECO:0000313" key="2">
    <source>
        <dbReference type="Proteomes" id="UP000253410"/>
    </source>
</evidence>
<name>A0A365XXJ9_9BACT</name>
<protein>
    <submittedName>
        <fullName evidence="1">Uncharacterized protein</fullName>
    </submittedName>
</protein>
<proteinExistence type="predicted"/>
<reference evidence="1 2" key="1">
    <citation type="submission" date="2018-05" db="EMBL/GenBank/DDBJ databases">
        <title>Chitinophaga sp. K3CV102501T nov., isolated from isolated from a monsoon evergreen broad-leaved forest soil.</title>
        <authorList>
            <person name="Lv Y."/>
        </authorList>
    </citation>
    <scope>NUCLEOTIDE SEQUENCE [LARGE SCALE GENOMIC DNA]</scope>
    <source>
        <strain evidence="1 2">GDMCC 1.1325</strain>
    </source>
</reference>
<organism evidence="1 2">
    <name type="scientific">Chitinophaga flava</name>
    <dbReference type="NCBI Taxonomy" id="2259036"/>
    <lineage>
        <taxon>Bacteria</taxon>
        <taxon>Pseudomonadati</taxon>
        <taxon>Bacteroidota</taxon>
        <taxon>Chitinophagia</taxon>
        <taxon>Chitinophagales</taxon>
        <taxon>Chitinophagaceae</taxon>
        <taxon>Chitinophaga</taxon>
    </lineage>
</organism>
<sequence length="160" mass="18156">MNGLQDVSNELMNHFSFMLKYVVGLRNNSTAPLDPRLLLVTALQQTVLDAEGNAGVADEWFDQCIRENNPRYAIYVKDALYTGDNRQIQGEAFVFVMYDQMVDKRFIVAQPYVAATAGQPLQEVGTLVWIGLLSNEPLYTGNPALLRVTAPRDKPWWKFR</sequence>
<gene>
    <name evidence="1" type="ORF">DF182_28655</name>
</gene>
<comment type="caution">
    <text evidence="1">The sequence shown here is derived from an EMBL/GenBank/DDBJ whole genome shotgun (WGS) entry which is preliminary data.</text>
</comment>
<dbReference type="RefSeq" id="WP_113619183.1">
    <property type="nucleotide sequence ID" value="NZ_QFFJ01000002.1"/>
</dbReference>
<dbReference type="OrthoDB" id="675507at2"/>
<dbReference type="AlphaFoldDB" id="A0A365XXJ9"/>